<dbReference type="EMBL" id="GIFC01007981">
    <property type="protein sequence ID" value="MXU90064.1"/>
    <property type="molecule type" value="Transcribed_RNA"/>
</dbReference>
<evidence type="ECO:0000256" key="1">
    <source>
        <dbReference type="SAM" id="SignalP"/>
    </source>
</evidence>
<protein>
    <submittedName>
        <fullName evidence="2">Putative secreted protein</fullName>
    </submittedName>
</protein>
<proteinExistence type="predicted"/>
<keyword evidence="1" id="KW-0732">Signal</keyword>
<dbReference type="AlphaFoldDB" id="A0A6B0UKD7"/>
<reference evidence="2" key="1">
    <citation type="submission" date="2019-12" db="EMBL/GenBank/DDBJ databases">
        <title>An insight into the sialome of adult female Ixodes ricinus ticks feeding for 6 days.</title>
        <authorList>
            <person name="Perner J."/>
            <person name="Ribeiro J.M.C."/>
        </authorList>
    </citation>
    <scope>NUCLEOTIDE SEQUENCE</scope>
    <source>
        <strain evidence="2">Semi-engorged</strain>
        <tissue evidence="2">Salivary glands</tissue>
    </source>
</reference>
<feature type="signal peptide" evidence="1">
    <location>
        <begin position="1"/>
        <end position="17"/>
    </location>
</feature>
<sequence length="112" mass="11984">MVLLAVGGVALVGKCSPAWVEGVPERVVEEVGHVRHVDVGVAEQAPRKVGRVVVGAEDAAEVGIEQGLGGLPELISFLQQLFNEIFNVIVILHLFNEVLQRLKPTDSVAKLL</sequence>
<name>A0A6B0UKD7_IXORI</name>
<organism evidence="2">
    <name type="scientific">Ixodes ricinus</name>
    <name type="common">Common tick</name>
    <name type="synonym">Acarus ricinus</name>
    <dbReference type="NCBI Taxonomy" id="34613"/>
    <lineage>
        <taxon>Eukaryota</taxon>
        <taxon>Metazoa</taxon>
        <taxon>Ecdysozoa</taxon>
        <taxon>Arthropoda</taxon>
        <taxon>Chelicerata</taxon>
        <taxon>Arachnida</taxon>
        <taxon>Acari</taxon>
        <taxon>Parasitiformes</taxon>
        <taxon>Ixodida</taxon>
        <taxon>Ixodoidea</taxon>
        <taxon>Ixodidae</taxon>
        <taxon>Ixodinae</taxon>
        <taxon>Ixodes</taxon>
    </lineage>
</organism>
<evidence type="ECO:0000313" key="2">
    <source>
        <dbReference type="EMBL" id="MXU90064.1"/>
    </source>
</evidence>
<accession>A0A6B0UKD7</accession>
<feature type="chain" id="PRO_5025596244" evidence="1">
    <location>
        <begin position="18"/>
        <end position="112"/>
    </location>
</feature>